<dbReference type="GO" id="GO:0005743">
    <property type="term" value="C:mitochondrial inner membrane"/>
    <property type="evidence" value="ECO:0007669"/>
    <property type="project" value="UniProtKB-SubCell"/>
</dbReference>
<comment type="subcellular location">
    <subcellularLocation>
        <location evidence="1">Membrane</location>
        <topology evidence="1">Multi-pass membrane protein</topology>
    </subcellularLocation>
    <subcellularLocation>
        <location evidence="11">Mitochondrion inner membrane</location>
        <topology evidence="11">Multi-pass membrane protein</topology>
    </subcellularLocation>
</comment>
<dbReference type="EMBL" id="MH134034">
    <property type="protein sequence ID" value="AXP07962.1"/>
    <property type="molecule type" value="Genomic_DNA"/>
</dbReference>
<keyword evidence="9 12" id="KW-0472">Membrane</keyword>
<keyword evidence="6" id="KW-0375">Hydrogen ion transport</keyword>
<dbReference type="InterPro" id="IPR045083">
    <property type="entry name" value="ATP_synth_F0_asu_bact/mt"/>
</dbReference>
<keyword evidence="5 12" id="KW-0812">Transmembrane</keyword>
<evidence type="ECO:0000256" key="1">
    <source>
        <dbReference type="ARBA" id="ARBA00004141"/>
    </source>
</evidence>
<dbReference type="PANTHER" id="PTHR11410">
    <property type="entry name" value="ATP SYNTHASE SUBUNIT A"/>
    <property type="match status" value="1"/>
</dbReference>
<comment type="similarity">
    <text evidence="2">Belongs to the ATPase A chain family.</text>
</comment>
<evidence type="ECO:0000256" key="4">
    <source>
        <dbReference type="ARBA" id="ARBA00022547"/>
    </source>
</evidence>
<evidence type="ECO:0000256" key="8">
    <source>
        <dbReference type="ARBA" id="ARBA00023065"/>
    </source>
</evidence>
<geneLocation type="mitochondrion" evidence="13"/>
<evidence type="ECO:0000256" key="11">
    <source>
        <dbReference type="RuleBase" id="RU004450"/>
    </source>
</evidence>
<feature type="transmembrane region" description="Helical" evidence="12">
    <location>
        <begin position="187"/>
        <end position="209"/>
    </location>
</feature>
<evidence type="ECO:0000313" key="13">
    <source>
        <dbReference type="EMBL" id="AXP07962.1"/>
    </source>
</evidence>
<evidence type="ECO:0000256" key="10">
    <source>
        <dbReference type="ARBA" id="ARBA00023310"/>
    </source>
</evidence>
<feature type="transmembrane region" description="Helical" evidence="12">
    <location>
        <begin position="96"/>
        <end position="119"/>
    </location>
</feature>
<dbReference type="CDD" id="cd00310">
    <property type="entry name" value="ATP-synt_Fo_a_6"/>
    <property type="match status" value="1"/>
</dbReference>
<evidence type="ECO:0000256" key="7">
    <source>
        <dbReference type="ARBA" id="ARBA00022989"/>
    </source>
</evidence>
<dbReference type="Pfam" id="PF00119">
    <property type="entry name" value="ATP-synt_A"/>
    <property type="match status" value="1"/>
</dbReference>
<dbReference type="NCBIfam" id="TIGR01131">
    <property type="entry name" value="ATP_synt_6_or_A"/>
    <property type="match status" value="1"/>
</dbReference>
<feature type="transmembrane region" description="Helical" evidence="12">
    <location>
        <begin position="215"/>
        <end position="232"/>
    </location>
</feature>
<keyword evidence="3" id="KW-0813">Transport</keyword>
<dbReference type="PRINTS" id="PR00123">
    <property type="entry name" value="ATPASEA"/>
</dbReference>
<keyword evidence="10" id="KW-0066">ATP synthesis</keyword>
<dbReference type="PANTHER" id="PTHR11410:SF0">
    <property type="entry name" value="ATP SYNTHASE SUBUNIT A"/>
    <property type="match status" value="1"/>
</dbReference>
<dbReference type="GO" id="GO:0045259">
    <property type="term" value="C:proton-transporting ATP synthase complex"/>
    <property type="evidence" value="ECO:0007669"/>
    <property type="project" value="UniProtKB-KW"/>
</dbReference>
<name>A0A346HWU3_PERVI</name>
<dbReference type="Gene3D" id="1.20.120.220">
    <property type="entry name" value="ATP synthase, F0 complex, subunit A"/>
    <property type="match status" value="1"/>
</dbReference>
<dbReference type="AlphaFoldDB" id="A0A346HWU3"/>
<sequence length="237" mass="26412">MLMDVFSMFDDYNFNTFEKSWYFVWGYSLFIPLFIVSSSLWVKMTSIKVMYYSFLQKCLKLIGESGSGLYISGFPLLVVSLFSIMLSVNVSNSIPYFFSVSAHFSFGFTFASVIWLCIITSSVFTSFIQNMALLVPSGCPEGLAPFMVLLEIITNLLRPITLVIRLAMNMATGKVIMLLLGNAALNLAFSFSVVGVVGFMVVSVLGFAIFSLEVAVSFIQSYIFCTLLCLYADEHSK</sequence>
<keyword evidence="7 12" id="KW-1133">Transmembrane helix</keyword>
<dbReference type="GO" id="GO:0046933">
    <property type="term" value="F:proton-transporting ATP synthase activity, rotational mechanism"/>
    <property type="evidence" value="ECO:0007669"/>
    <property type="project" value="TreeGrafter"/>
</dbReference>
<feature type="transmembrane region" description="Helical" evidence="12">
    <location>
        <begin position="20"/>
        <end position="42"/>
    </location>
</feature>
<dbReference type="InterPro" id="IPR000568">
    <property type="entry name" value="ATP_synth_F0_asu"/>
</dbReference>
<keyword evidence="4" id="KW-0138">CF(0)</keyword>
<evidence type="ECO:0000256" key="9">
    <source>
        <dbReference type="ARBA" id="ARBA00023136"/>
    </source>
</evidence>
<evidence type="ECO:0000256" key="2">
    <source>
        <dbReference type="ARBA" id="ARBA00006810"/>
    </source>
</evidence>
<feature type="transmembrane region" description="Helical" evidence="12">
    <location>
        <begin position="69"/>
        <end position="90"/>
    </location>
</feature>
<dbReference type="SUPFAM" id="SSF81336">
    <property type="entry name" value="F1F0 ATP synthase subunit A"/>
    <property type="match status" value="1"/>
</dbReference>
<gene>
    <name evidence="13" type="primary">ATPase 6</name>
</gene>
<proteinExistence type="inferred from homology"/>
<keyword evidence="8" id="KW-0406">Ion transport</keyword>
<protein>
    <recommendedName>
        <fullName evidence="11">ATP synthase subunit a</fullName>
    </recommendedName>
</protein>
<keyword evidence="13" id="KW-0496">Mitochondrion</keyword>
<reference evidence="13" key="1">
    <citation type="submission" date="2018-03" db="EMBL/GenBank/DDBJ databases">
        <authorList>
            <person name="Keele B.F."/>
        </authorList>
    </citation>
    <scope>NUCLEOTIDE SEQUENCE</scope>
    <source>
        <tissue evidence="13">Adductor muscle</tissue>
    </source>
</reference>
<evidence type="ECO:0000256" key="3">
    <source>
        <dbReference type="ARBA" id="ARBA00022448"/>
    </source>
</evidence>
<evidence type="ECO:0000256" key="6">
    <source>
        <dbReference type="ARBA" id="ARBA00022781"/>
    </source>
</evidence>
<accession>A0A346HWU3</accession>
<evidence type="ECO:0000256" key="12">
    <source>
        <dbReference type="SAM" id="Phobius"/>
    </source>
</evidence>
<dbReference type="InterPro" id="IPR035908">
    <property type="entry name" value="F0_ATP_A_sf"/>
</dbReference>
<evidence type="ECO:0000256" key="5">
    <source>
        <dbReference type="ARBA" id="ARBA00022692"/>
    </source>
</evidence>
<organism evidence="13">
    <name type="scientific">Perna viridis</name>
    <name type="common">Asian green mussel</name>
    <name type="synonym">Mytilus viridis</name>
    <dbReference type="NCBI Taxonomy" id="73031"/>
    <lineage>
        <taxon>Eukaryota</taxon>
        <taxon>Metazoa</taxon>
        <taxon>Spiralia</taxon>
        <taxon>Lophotrochozoa</taxon>
        <taxon>Mollusca</taxon>
        <taxon>Bivalvia</taxon>
        <taxon>Autobranchia</taxon>
        <taxon>Pteriomorphia</taxon>
        <taxon>Mytilida</taxon>
        <taxon>Mytiloidea</taxon>
        <taxon>Mytilidae</taxon>
        <taxon>Mytilinae</taxon>
        <taxon>Perna</taxon>
    </lineage>
</organism>